<reference evidence="1" key="1">
    <citation type="submission" date="2016-10" db="EMBL/GenBank/DDBJ databases">
        <title>Sequence of Gallionella enrichment culture.</title>
        <authorList>
            <person name="Poehlein A."/>
            <person name="Muehling M."/>
            <person name="Daniel R."/>
        </authorList>
    </citation>
    <scope>NUCLEOTIDE SEQUENCE</scope>
</reference>
<comment type="caution">
    <text evidence="1">The sequence shown here is derived from an EMBL/GenBank/DDBJ whole genome shotgun (WGS) entry which is preliminary data.</text>
</comment>
<name>A0A1J5QLS5_9ZZZZ</name>
<gene>
    <name evidence="1" type="ORF">GALL_339110</name>
</gene>
<proteinExistence type="predicted"/>
<evidence type="ECO:0000313" key="1">
    <source>
        <dbReference type="EMBL" id="OIQ84282.1"/>
    </source>
</evidence>
<protein>
    <submittedName>
        <fullName evidence="1">Uncharacterized protein</fullName>
    </submittedName>
</protein>
<dbReference type="EMBL" id="MLJW01000630">
    <property type="protein sequence ID" value="OIQ84282.1"/>
    <property type="molecule type" value="Genomic_DNA"/>
</dbReference>
<dbReference type="AlphaFoldDB" id="A0A1J5QLS5"/>
<sequence length="82" mass="9084">MRTMVVRLWDHVERGPRTVPSQSAAAISAAISPPAIPNTEESVPPLTISFDSGKSCSRFDKPPILPSIWPRREPAHRNIAER</sequence>
<organism evidence="1">
    <name type="scientific">mine drainage metagenome</name>
    <dbReference type="NCBI Taxonomy" id="410659"/>
    <lineage>
        <taxon>unclassified sequences</taxon>
        <taxon>metagenomes</taxon>
        <taxon>ecological metagenomes</taxon>
    </lineage>
</organism>
<accession>A0A1J5QLS5</accession>